<dbReference type="RefSeq" id="WP_345335003.1">
    <property type="nucleotide sequence ID" value="NZ_BAABJZ010000024.1"/>
</dbReference>
<gene>
    <name evidence="1" type="ORF">GCM10023333_17740</name>
</gene>
<accession>A0ABP9EP53</accession>
<reference evidence="2" key="1">
    <citation type="journal article" date="2019" name="Int. J. Syst. Evol. Microbiol.">
        <title>The Global Catalogue of Microorganisms (GCM) 10K type strain sequencing project: providing services to taxonomists for standard genome sequencing and annotation.</title>
        <authorList>
            <consortium name="The Broad Institute Genomics Platform"/>
            <consortium name="The Broad Institute Genome Sequencing Center for Infectious Disease"/>
            <person name="Wu L."/>
            <person name="Ma J."/>
        </authorList>
    </citation>
    <scope>NUCLEOTIDE SEQUENCE [LARGE SCALE GENOMIC DNA]</scope>
    <source>
        <strain evidence="2">JCM 18401</strain>
    </source>
</reference>
<proteinExistence type="predicted"/>
<dbReference type="Proteomes" id="UP001499988">
    <property type="component" value="Unassembled WGS sequence"/>
</dbReference>
<evidence type="ECO:0000313" key="1">
    <source>
        <dbReference type="EMBL" id="GAA4883920.1"/>
    </source>
</evidence>
<evidence type="ECO:0000313" key="2">
    <source>
        <dbReference type="Proteomes" id="UP001499988"/>
    </source>
</evidence>
<sequence length="161" mass="17953">MDVLGAGRWTVLTFALMLAVPALAQPVACVYWERGGADIQAEHCGALEPSGLLRLEPDLLARIRWNDSGMACMLATSEFARGWYDINQNGLGRRSAFLTDNGCRPFKHGVDATEVDGHVVLFNPMMDVVKATNYRWFGYFFDGHAKVCRGELSRERDNSPR</sequence>
<comment type="caution">
    <text evidence="1">The sequence shown here is derived from an EMBL/GenBank/DDBJ whole genome shotgun (WGS) entry which is preliminary data.</text>
</comment>
<organism evidence="1 2">
    <name type="scientific">Ferrimonas pelagia</name>
    <dbReference type="NCBI Taxonomy" id="1177826"/>
    <lineage>
        <taxon>Bacteria</taxon>
        <taxon>Pseudomonadati</taxon>
        <taxon>Pseudomonadota</taxon>
        <taxon>Gammaproteobacteria</taxon>
        <taxon>Alteromonadales</taxon>
        <taxon>Ferrimonadaceae</taxon>
        <taxon>Ferrimonas</taxon>
    </lineage>
</organism>
<keyword evidence="2" id="KW-1185">Reference proteome</keyword>
<protein>
    <submittedName>
        <fullName evidence="1">Uncharacterized protein</fullName>
    </submittedName>
</protein>
<name>A0ABP9EP53_9GAMM</name>
<dbReference type="EMBL" id="BAABJZ010000024">
    <property type="protein sequence ID" value="GAA4883920.1"/>
    <property type="molecule type" value="Genomic_DNA"/>
</dbReference>